<dbReference type="EMBL" id="JABFUD020000013">
    <property type="protein sequence ID" value="KAI5071855.1"/>
    <property type="molecule type" value="Genomic_DNA"/>
</dbReference>
<dbReference type="OrthoDB" id="2017091at2759"/>
<proteinExistence type="inferred from homology"/>
<evidence type="ECO:0000256" key="4">
    <source>
        <dbReference type="ARBA" id="ARBA00023591"/>
    </source>
</evidence>
<evidence type="ECO:0000256" key="3">
    <source>
        <dbReference type="ARBA" id="ARBA00022729"/>
    </source>
</evidence>
<evidence type="ECO:0000256" key="2">
    <source>
        <dbReference type="ARBA" id="ARBA00022525"/>
    </source>
</evidence>
<sequence length="346" mass="37900">MSRPLYCFYISLLHIAFSLLAQQATCNRHLTSLVPPTPLVLPYHNGPLLTGDSRSSLQVHLLWYGSFSPSQRSIVTDFFNSFREPTVNDHVVVPKQRTNKQHVVPSVWSWWKVVASYVDKNNASVANVVKLGKQFSDTTYSLGKNLKRVQMQALILKAIKSKSLPRGSGMTNLYFVLTASDVLVERFCMNSCGFHDYTRLPLEKSTTHGHLLSLPFAWVGNAATQCPGLCAWPFAIPQFGPPNPPLLSPNQDVGMDGMIINFATLLAGATTNPLGNGYFQGDASAPLEAATACIGSFGPGSYPGYPGKVQVDSKTKASFNAFGSRQRKYLLPALWNPLTLTCTTPQ</sequence>
<feature type="signal peptide" evidence="5">
    <location>
        <begin position="1"/>
        <end position="26"/>
    </location>
</feature>
<dbReference type="GO" id="GO:0005576">
    <property type="term" value="C:extracellular region"/>
    <property type="evidence" value="ECO:0007669"/>
    <property type="project" value="UniProtKB-SubCell"/>
</dbReference>
<accession>A0A9D4UQ33</accession>
<evidence type="ECO:0000256" key="1">
    <source>
        <dbReference type="ARBA" id="ARBA00004613"/>
    </source>
</evidence>
<keyword evidence="3 5" id="KW-0732">Signal</keyword>
<evidence type="ECO:0000313" key="7">
    <source>
        <dbReference type="Proteomes" id="UP000886520"/>
    </source>
</evidence>
<name>A0A9D4UQ33_ADICA</name>
<keyword evidence="2" id="KW-0964">Secreted</keyword>
<dbReference type="Proteomes" id="UP000886520">
    <property type="component" value="Chromosome 13"/>
</dbReference>
<dbReference type="PANTHER" id="PTHR31279:SF58">
    <property type="entry name" value="PROTEIN EXORDIUM-LIKE 2"/>
    <property type="match status" value="1"/>
</dbReference>
<keyword evidence="7" id="KW-1185">Reference proteome</keyword>
<evidence type="ECO:0000256" key="5">
    <source>
        <dbReference type="SAM" id="SignalP"/>
    </source>
</evidence>
<dbReference type="Pfam" id="PF04674">
    <property type="entry name" value="Phi_1"/>
    <property type="match status" value="1"/>
</dbReference>
<dbReference type="InterPro" id="IPR006766">
    <property type="entry name" value="EXORDIUM-like"/>
</dbReference>
<evidence type="ECO:0000313" key="6">
    <source>
        <dbReference type="EMBL" id="KAI5071855.1"/>
    </source>
</evidence>
<comment type="similarity">
    <text evidence="4">Belongs to the EXORDIUM family.</text>
</comment>
<protein>
    <submittedName>
        <fullName evidence="6">Uncharacterized protein</fullName>
    </submittedName>
</protein>
<dbReference type="PANTHER" id="PTHR31279">
    <property type="entry name" value="PROTEIN EXORDIUM-LIKE 5"/>
    <property type="match status" value="1"/>
</dbReference>
<gene>
    <name evidence="6" type="ORF">GOP47_0014106</name>
</gene>
<reference evidence="6" key="1">
    <citation type="submission" date="2021-01" db="EMBL/GenBank/DDBJ databases">
        <title>Adiantum capillus-veneris genome.</title>
        <authorList>
            <person name="Fang Y."/>
            <person name="Liao Q."/>
        </authorList>
    </citation>
    <scope>NUCLEOTIDE SEQUENCE</scope>
    <source>
        <strain evidence="6">H3</strain>
        <tissue evidence="6">Leaf</tissue>
    </source>
</reference>
<comment type="caution">
    <text evidence="6">The sequence shown here is derived from an EMBL/GenBank/DDBJ whole genome shotgun (WGS) entry which is preliminary data.</text>
</comment>
<comment type="subcellular location">
    <subcellularLocation>
        <location evidence="1">Secreted</location>
    </subcellularLocation>
</comment>
<dbReference type="AlphaFoldDB" id="A0A9D4UQ33"/>
<organism evidence="6 7">
    <name type="scientific">Adiantum capillus-veneris</name>
    <name type="common">Maidenhair fern</name>
    <dbReference type="NCBI Taxonomy" id="13818"/>
    <lineage>
        <taxon>Eukaryota</taxon>
        <taxon>Viridiplantae</taxon>
        <taxon>Streptophyta</taxon>
        <taxon>Embryophyta</taxon>
        <taxon>Tracheophyta</taxon>
        <taxon>Polypodiopsida</taxon>
        <taxon>Polypodiidae</taxon>
        <taxon>Polypodiales</taxon>
        <taxon>Pteridineae</taxon>
        <taxon>Pteridaceae</taxon>
        <taxon>Vittarioideae</taxon>
        <taxon>Adiantum</taxon>
    </lineage>
</organism>
<feature type="chain" id="PRO_5039133642" evidence="5">
    <location>
        <begin position="27"/>
        <end position="346"/>
    </location>
</feature>